<feature type="transmembrane region" description="Helical" evidence="1">
    <location>
        <begin position="149"/>
        <end position="168"/>
    </location>
</feature>
<dbReference type="AlphaFoldDB" id="A0A7W8CSG6"/>
<dbReference type="Proteomes" id="UP000525923">
    <property type="component" value="Unassembled WGS sequence"/>
</dbReference>
<feature type="transmembrane region" description="Helical" evidence="1">
    <location>
        <begin position="61"/>
        <end position="84"/>
    </location>
</feature>
<keyword evidence="1" id="KW-1133">Transmembrane helix</keyword>
<evidence type="ECO:0000256" key="1">
    <source>
        <dbReference type="SAM" id="Phobius"/>
    </source>
</evidence>
<sequence>MKNGIAEKTPLFYARVAGYSLLLLALIALYANFFVLLELLIPGDAAATVANITANELSFRFAIASFVIVLVLDVIISWALYVLLRRVDKTGALLAMIFRLVYSAILGAAIFNFLSILLLVKEEAYLAELGTNQLQGQVMLLIDGFSNGWVIGLVFFGIHLLLIGYLVFKSGFMPKILGILVMLAGLGYMIDSFAYIILENYDDYEIVFVLIVAIPGAIGELALAIWLLLKGKKIPEMTPVKESCEERVHP</sequence>
<dbReference type="Pfam" id="PF14329">
    <property type="entry name" value="DUF4386"/>
    <property type="match status" value="1"/>
</dbReference>
<feature type="transmembrane region" description="Helical" evidence="1">
    <location>
        <begin position="177"/>
        <end position="198"/>
    </location>
</feature>
<proteinExistence type="predicted"/>
<evidence type="ECO:0008006" key="4">
    <source>
        <dbReference type="Google" id="ProtNLM"/>
    </source>
</evidence>
<gene>
    <name evidence="2" type="ORF">HNQ44_001453</name>
</gene>
<keyword evidence="3" id="KW-1185">Reference proteome</keyword>
<protein>
    <recommendedName>
        <fullName evidence="4">DUF4386 domain-containing protein</fullName>
    </recommendedName>
</protein>
<organism evidence="2 3">
    <name type="scientific">Planococcus koreensis</name>
    <dbReference type="NCBI Taxonomy" id="112331"/>
    <lineage>
        <taxon>Bacteria</taxon>
        <taxon>Bacillati</taxon>
        <taxon>Bacillota</taxon>
        <taxon>Bacilli</taxon>
        <taxon>Bacillales</taxon>
        <taxon>Caryophanaceae</taxon>
        <taxon>Planococcus</taxon>
    </lineage>
</organism>
<dbReference type="InterPro" id="IPR025495">
    <property type="entry name" value="DUF4386"/>
</dbReference>
<evidence type="ECO:0000313" key="3">
    <source>
        <dbReference type="Proteomes" id="UP000525923"/>
    </source>
</evidence>
<name>A0A7W8CSG6_9BACL</name>
<feature type="transmembrane region" description="Helical" evidence="1">
    <location>
        <begin position="21"/>
        <end position="41"/>
    </location>
</feature>
<accession>A0A7W8CSG6</accession>
<comment type="caution">
    <text evidence="2">The sequence shown here is derived from an EMBL/GenBank/DDBJ whole genome shotgun (WGS) entry which is preliminary data.</text>
</comment>
<feature type="transmembrane region" description="Helical" evidence="1">
    <location>
        <begin position="96"/>
        <end position="120"/>
    </location>
</feature>
<dbReference type="RefSeq" id="WP_135504093.1">
    <property type="nucleotide sequence ID" value="NZ_JACHHE010000003.1"/>
</dbReference>
<keyword evidence="1" id="KW-0472">Membrane</keyword>
<dbReference type="EMBL" id="JACHHE010000003">
    <property type="protein sequence ID" value="MBB5180029.1"/>
    <property type="molecule type" value="Genomic_DNA"/>
</dbReference>
<keyword evidence="1" id="KW-0812">Transmembrane</keyword>
<feature type="transmembrane region" description="Helical" evidence="1">
    <location>
        <begin position="204"/>
        <end position="229"/>
    </location>
</feature>
<evidence type="ECO:0000313" key="2">
    <source>
        <dbReference type="EMBL" id="MBB5180029.1"/>
    </source>
</evidence>
<reference evidence="2 3" key="1">
    <citation type="submission" date="2020-08" db="EMBL/GenBank/DDBJ databases">
        <title>Genomic Encyclopedia of Type Strains, Phase IV (KMG-IV): sequencing the most valuable type-strain genomes for metagenomic binning, comparative biology and taxonomic classification.</title>
        <authorList>
            <person name="Goeker M."/>
        </authorList>
    </citation>
    <scope>NUCLEOTIDE SEQUENCE [LARGE SCALE GENOMIC DNA]</scope>
    <source>
        <strain evidence="2 3">DSM 15895</strain>
    </source>
</reference>
<dbReference type="OrthoDB" id="7060422at2"/>